<feature type="domain" description="Sodium/calcium exchanger membrane region" evidence="6">
    <location>
        <begin position="181"/>
        <end position="331"/>
    </location>
</feature>
<dbReference type="AlphaFoldDB" id="A0A938XPI8"/>
<dbReference type="GO" id="GO:0005262">
    <property type="term" value="F:calcium channel activity"/>
    <property type="evidence" value="ECO:0007669"/>
    <property type="project" value="TreeGrafter"/>
</dbReference>
<feature type="transmembrane region" description="Helical" evidence="5">
    <location>
        <begin position="105"/>
        <end position="127"/>
    </location>
</feature>
<feature type="transmembrane region" description="Helical" evidence="5">
    <location>
        <begin position="312"/>
        <end position="333"/>
    </location>
</feature>
<evidence type="ECO:0000256" key="5">
    <source>
        <dbReference type="SAM" id="Phobius"/>
    </source>
</evidence>
<evidence type="ECO:0000256" key="3">
    <source>
        <dbReference type="ARBA" id="ARBA00022989"/>
    </source>
</evidence>
<feature type="domain" description="Sodium/calcium exchanger membrane region" evidence="6">
    <location>
        <begin position="4"/>
        <end position="149"/>
    </location>
</feature>
<evidence type="ECO:0000313" key="7">
    <source>
        <dbReference type="EMBL" id="MBM7557038.1"/>
    </source>
</evidence>
<comment type="subcellular location">
    <subcellularLocation>
        <location evidence="1">Membrane</location>
        <topology evidence="1">Multi-pass membrane protein</topology>
    </subcellularLocation>
</comment>
<dbReference type="InterPro" id="IPR004481">
    <property type="entry name" value="K/Na/Ca-exchanger"/>
</dbReference>
<feature type="transmembrane region" description="Helical" evidence="5">
    <location>
        <begin position="79"/>
        <end position="98"/>
    </location>
</feature>
<gene>
    <name evidence="7" type="ORF">JOC47_001892</name>
</gene>
<keyword evidence="3 5" id="KW-1133">Transmembrane helix</keyword>
<dbReference type="Pfam" id="PF01699">
    <property type="entry name" value="Na_Ca_ex"/>
    <property type="match status" value="2"/>
</dbReference>
<dbReference type="GO" id="GO:0006874">
    <property type="term" value="P:intracellular calcium ion homeostasis"/>
    <property type="evidence" value="ECO:0007669"/>
    <property type="project" value="TreeGrafter"/>
</dbReference>
<evidence type="ECO:0000313" key="8">
    <source>
        <dbReference type="Proteomes" id="UP000774000"/>
    </source>
</evidence>
<dbReference type="PANTHER" id="PTHR10846">
    <property type="entry name" value="SODIUM/POTASSIUM/CALCIUM EXCHANGER"/>
    <property type="match status" value="1"/>
</dbReference>
<evidence type="ECO:0000256" key="1">
    <source>
        <dbReference type="ARBA" id="ARBA00004141"/>
    </source>
</evidence>
<accession>A0A938XPI8</accession>
<comment type="caution">
    <text evidence="7">The sequence shown here is derived from an EMBL/GenBank/DDBJ whole genome shotgun (WGS) entry which is preliminary data.</text>
</comment>
<evidence type="ECO:0000256" key="2">
    <source>
        <dbReference type="ARBA" id="ARBA00022692"/>
    </source>
</evidence>
<keyword evidence="2 5" id="KW-0812">Transmembrane</keyword>
<dbReference type="Gene3D" id="1.20.1420.30">
    <property type="entry name" value="NCX, central ion-binding region"/>
    <property type="match status" value="1"/>
</dbReference>
<organism evidence="7 8">
    <name type="scientific">Halanaerobacter jeridensis</name>
    <dbReference type="NCBI Taxonomy" id="706427"/>
    <lineage>
        <taxon>Bacteria</taxon>
        <taxon>Bacillati</taxon>
        <taxon>Bacillota</taxon>
        <taxon>Clostridia</taxon>
        <taxon>Halanaerobiales</taxon>
        <taxon>Halobacteroidaceae</taxon>
        <taxon>Halanaerobacter</taxon>
    </lineage>
</organism>
<dbReference type="RefSeq" id="WP_204701799.1">
    <property type="nucleotide sequence ID" value="NZ_JAFBDQ010000008.1"/>
</dbReference>
<reference evidence="7" key="1">
    <citation type="submission" date="2021-01" db="EMBL/GenBank/DDBJ databases">
        <title>Genomic Encyclopedia of Type Strains, Phase IV (KMG-IV): sequencing the most valuable type-strain genomes for metagenomic binning, comparative biology and taxonomic classification.</title>
        <authorList>
            <person name="Goeker M."/>
        </authorList>
    </citation>
    <scope>NUCLEOTIDE SEQUENCE</scope>
    <source>
        <strain evidence="7">DSM 23230</strain>
    </source>
</reference>
<evidence type="ECO:0000256" key="4">
    <source>
        <dbReference type="ARBA" id="ARBA00023136"/>
    </source>
</evidence>
<keyword evidence="4 5" id="KW-0472">Membrane</keyword>
<feature type="transmembrane region" description="Helical" evidence="5">
    <location>
        <begin position="133"/>
        <end position="152"/>
    </location>
</feature>
<feature type="transmembrane region" description="Helical" evidence="5">
    <location>
        <begin position="250"/>
        <end position="271"/>
    </location>
</feature>
<feature type="transmembrane region" description="Helical" evidence="5">
    <location>
        <begin position="277"/>
        <end position="300"/>
    </location>
</feature>
<name>A0A938XPI8_9FIRM</name>
<dbReference type="GO" id="GO:0005886">
    <property type="term" value="C:plasma membrane"/>
    <property type="evidence" value="ECO:0007669"/>
    <property type="project" value="TreeGrafter"/>
</dbReference>
<dbReference type="EMBL" id="JAFBDQ010000008">
    <property type="protein sequence ID" value="MBM7557038.1"/>
    <property type="molecule type" value="Genomic_DNA"/>
</dbReference>
<dbReference type="InterPro" id="IPR044880">
    <property type="entry name" value="NCX_ion-bd_dom_sf"/>
</dbReference>
<protein>
    <submittedName>
        <fullName evidence="7">Cation:H+ antiporter</fullName>
    </submittedName>
</protein>
<dbReference type="GO" id="GO:0008273">
    <property type="term" value="F:calcium, potassium:sodium antiporter activity"/>
    <property type="evidence" value="ECO:0007669"/>
    <property type="project" value="TreeGrafter"/>
</dbReference>
<feature type="transmembrane region" description="Helical" evidence="5">
    <location>
        <begin position="182"/>
        <end position="203"/>
    </location>
</feature>
<evidence type="ECO:0000259" key="6">
    <source>
        <dbReference type="Pfam" id="PF01699"/>
    </source>
</evidence>
<dbReference type="InterPro" id="IPR004837">
    <property type="entry name" value="NaCa_Exmemb"/>
</dbReference>
<proteinExistence type="predicted"/>
<sequence length="335" mass="35531">MLNLWLIFGISALAIIISGTKLSEYGDIIAVKTGVGEALVGGILIAAATSLPELITSSSSALFDAPNIAIGNLFGSNTFNLMILAVADLFHGPGPFLLKVHTRHILSSLLGILLSALALFFMLANYVTTFQFSIYNIGLGAIIILITYIFGARLTYYYEKKRDVEEKEEEVLDLGISLRKAALGFALSALVIVIAGVALSYSGDKIAAMTALNQTFMGTILVAAATSLPEVVAAISAIRINAYDMAVGNVFGSNIFNMTVIFAADVAYGGGPILSSISLAHGLTALLGLILASIATIGLFYRSEKTFLNIGWDAISIIVIYFFGAYLLFQIGINF</sequence>
<dbReference type="Proteomes" id="UP000774000">
    <property type="component" value="Unassembled WGS sequence"/>
</dbReference>
<dbReference type="PANTHER" id="PTHR10846:SF8">
    <property type="entry name" value="INNER MEMBRANE PROTEIN YRBG"/>
    <property type="match status" value="1"/>
</dbReference>
<keyword evidence="8" id="KW-1185">Reference proteome</keyword>